<keyword evidence="3" id="KW-0418">Kinase</keyword>
<feature type="compositionally biased region" description="Low complexity" evidence="6">
    <location>
        <begin position="606"/>
        <end position="620"/>
    </location>
</feature>
<dbReference type="AlphaFoldDB" id="A0AAD5DHY1"/>
<dbReference type="PROSITE" id="PS00107">
    <property type="entry name" value="PROTEIN_KINASE_ATP"/>
    <property type="match status" value="1"/>
</dbReference>
<dbReference type="PROSITE" id="PS50011">
    <property type="entry name" value="PROTEIN_KINASE_DOM"/>
    <property type="match status" value="1"/>
</dbReference>
<dbReference type="Pfam" id="PF00069">
    <property type="entry name" value="Pkinase"/>
    <property type="match status" value="1"/>
</dbReference>
<evidence type="ECO:0000256" key="5">
    <source>
        <dbReference type="PROSITE-ProRule" id="PRU10141"/>
    </source>
</evidence>
<keyword evidence="10" id="KW-1185">Reference proteome</keyword>
<gene>
    <name evidence="9" type="ORF">COHA_009576</name>
</gene>
<feature type="compositionally biased region" description="Low complexity" evidence="6">
    <location>
        <begin position="539"/>
        <end position="552"/>
    </location>
</feature>
<dbReference type="GO" id="GO:0004674">
    <property type="term" value="F:protein serine/threonine kinase activity"/>
    <property type="evidence" value="ECO:0007669"/>
    <property type="project" value="TreeGrafter"/>
</dbReference>
<reference evidence="9" key="1">
    <citation type="submission" date="2020-11" db="EMBL/GenBank/DDBJ databases">
        <title>Chlorella ohadii genome sequencing and assembly.</title>
        <authorList>
            <person name="Murik O."/>
            <person name="Treves H."/>
            <person name="Kedem I."/>
            <person name="Shotland Y."/>
            <person name="Kaplan A."/>
        </authorList>
    </citation>
    <scope>NUCLEOTIDE SEQUENCE</scope>
    <source>
        <strain evidence="9">1</strain>
    </source>
</reference>
<evidence type="ECO:0000313" key="10">
    <source>
        <dbReference type="Proteomes" id="UP001205105"/>
    </source>
</evidence>
<dbReference type="Gene3D" id="3.30.200.20">
    <property type="entry name" value="Phosphorylase Kinase, domain 1"/>
    <property type="match status" value="1"/>
</dbReference>
<dbReference type="InterPro" id="IPR017441">
    <property type="entry name" value="Protein_kinase_ATP_BS"/>
</dbReference>
<dbReference type="InterPro" id="IPR008271">
    <property type="entry name" value="Ser/Thr_kinase_AS"/>
</dbReference>
<sequence length="986" mass="102475">MRLRLLLALAGLGAAVGAAAAPHPLSLLDAVLTSSNGLTIVSAPGWALLGVARGVTPAGSLSGCAAACAGSQACQWANFCSEKEGCTDGNAGRLAFQQCQLLGGNGTVWPAGRRGEGISTTAVFALTAQPNTFPGFATLPAQGLDGADFSCAGSILPGACAFRSAFDAVSICAWLSECRAVTVFANGTDGQSEPIAVLKSRALPPADSFMAPSVYSLQQTEASPLVHLHLHPGEADVIVPSDADLLAQAAEAGSSDPANSTTWLGCIIANQTLMDGTVVDVVDGVEGAEECCRLCRETSGGACNAWNFCAGPITCSYKENRVEVLLQPSQCELRFQSLVVPNMGWPPALLDRGPHIPFVSGSPIATSGPPLPGYKRLLGSGLFGQRGFTCPESIKPEIQECVRSSSLEGHAQYCDTDPRCVAFVYKAAGVYNSVQGTAIYKSAANSSAMLLSPTSVVYLKEEAPSGWSLSPGAVAGIAVAAAVLLATAVGLLVRQARRQRSRSSKDVERLASSSGASSLPATASGPLKDSRQASKEAPEGAAPAPARAVSGGTVQPGLPPRPSRQSSTAAPVVCRTMSNRSIGVAPAMAPSPFAAAAMQAFPSSAAAVGSPGAAGPATAATPRHPSLPLRSLSTASEDAPVPELLRLVEQQDLEQKEAGSALNVGAQLLALPSNLPPELASWVISPADITLLTWPNGSLQELGSGASGRVLKAIYRGEVVAAKEIDLGRTVDAQRAFVQEALRMQQLRHPHVLAFFGVRQAGSLQANWPGSRVAAAALLGWVRHRVLDGPRGIILAEYCEGRDLHSALQLQSAGGRDRVFGWYRRGRSVAVNVAAALNYLHSMGVVHMDVKSSNVLLTASGAAKLGDVGLSKRQDRTYLSDVGAVGTFDWAAPEILMNGMQCTAAVDLFSFGVLLYEIFTGERPYRGRLRMPSVPEECPEGAKELMLQCLSVRPEERPSAKEAMQRLAALQRTPPTPCLHGPAGRG</sequence>
<dbReference type="InterPro" id="IPR000719">
    <property type="entry name" value="Prot_kinase_dom"/>
</dbReference>
<dbReference type="SUPFAM" id="SSF56112">
    <property type="entry name" value="Protein kinase-like (PK-like)"/>
    <property type="match status" value="1"/>
</dbReference>
<feature type="compositionally biased region" description="Low complexity" evidence="6">
    <location>
        <begin position="510"/>
        <end position="527"/>
    </location>
</feature>
<keyword evidence="2 5" id="KW-0547">Nucleotide-binding</keyword>
<dbReference type="Proteomes" id="UP001205105">
    <property type="component" value="Unassembled WGS sequence"/>
</dbReference>
<dbReference type="PANTHER" id="PTHR44329:SF214">
    <property type="entry name" value="PROTEIN KINASE DOMAIN-CONTAINING PROTEIN"/>
    <property type="match status" value="1"/>
</dbReference>
<dbReference type="InterPro" id="IPR051681">
    <property type="entry name" value="Ser/Thr_Kinases-Pseudokinases"/>
</dbReference>
<proteinExistence type="predicted"/>
<dbReference type="SMART" id="SM00220">
    <property type="entry name" value="S_TKc"/>
    <property type="match status" value="1"/>
</dbReference>
<dbReference type="Gene3D" id="1.10.510.10">
    <property type="entry name" value="Transferase(Phosphotransferase) domain 1"/>
    <property type="match status" value="1"/>
</dbReference>
<name>A0AAD5DHY1_9CHLO</name>
<feature type="signal peptide" evidence="7">
    <location>
        <begin position="1"/>
        <end position="20"/>
    </location>
</feature>
<dbReference type="InterPro" id="IPR011009">
    <property type="entry name" value="Kinase-like_dom_sf"/>
</dbReference>
<comment type="caution">
    <text evidence="9">The sequence shown here is derived from an EMBL/GenBank/DDBJ whole genome shotgun (WGS) entry which is preliminary data.</text>
</comment>
<keyword evidence="1" id="KW-0808">Transferase</keyword>
<keyword evidence="7" id="KW-0732">Signal</keyword>
<keyword evidence="4 5" id="KW-0067">ATP-binding</keyword>
<feature type="region of interest" description="Disordered" evidence="6">
    <location>
        <begin position="606"/>
        <end position="635"/>
    </location>
</feature>
<accession>A0AAD5DHY1</accession>
<dbReference type="PROSITE" id="PS00108">
    <property type="entry name" value="PROTEIN_KINASE_ST"/>
    <property type="match status" value="1"/>
</dbReference>
<feature type="chain" id="PRO_5042128921" description="Protein kinase domain-containing protein" evidence="7">
    <location>
        <begin position="21"/>
        <end position="986"/>
    </location>
</feature>
<organism evidence="9 10">
    <name type="scientific">Chlorella ohadii</name>
    <dbReference type="NCBI Taxonomy" id="2649997"/>
    <lineage>
        <taxon>Eukaryota</taxon>
        <taxon>Viridiplantae</taxon>
        <taxon>Chlorophyta</taxon>
        <taxon>core chlorophytes</taxon>
        <taxon>Trebouxiophyceae</taxon>
        <taxon>Chlorellales</taxon>
        <taxon>Chlorellaceae</taxon>
        <taxon>Chlorella clade</taxon>
        <taxon>Chlorella</taxon>
    </lineage>
</organism>
<evidence type="ECO:0000256" key="2">
    <source>
        <dbReference type="ARBA" id="ARBA00022741"/>
    </source>
</evidence>
<dbReference type="PANTHER" id="PTHR44329">
    <property type="entry name" value="SERINE/THREONINE-PROTEIN KINASE TNNI3K-RELATED"/>
    <property type="match status" value="1"/>
</dbReference>
<dbReference type="GO" id="GO:0005524">
    <property type="term" value="F:ATP binding"/>
    <property type="evidence" value="ECO:0007669"/>
    <property type="project" value="UniProtKB-UniRule"/>
</dbReference>
<feature type="compositionally biased region" description="Basic and acidic residues" evidence="6">
    <location>
        <begin position="528"/>
        <end position="538"/>
    </location>
</feature>
<evidence type="ECO:0000256" key="4">
    <source>
        <dbReference type="ARBA" id="ARBA00022840"/>
    </source>
</evidence>
<evidence type="ECO:0000256" key="7">
    <source>
        <dbReference type="SAM" id="SignalP"/>
    </source>
</evidence>
<protein>
    <recommendedName>
        <fullName evidence="8">Protein kinase domain-containing protein</fullName>
    </recommendedName>
</protein>
<evidence type="ECO:0000256" key="1">
    <source>
        <dbReference type="ARBA" id="ARBA00022679"/>
    </source>
</evidence>
<evidence type="ECO:0000313" key="9">
    <source>
        <dbReference type="EMBL" id="KAI7836559.1"/>
    </source>
</evidence>
<feature type="region of interest" description="Disordered" evidence="6">
    <location>
        <begin position="496"/>
        <end position="570"/>
    </location>
</feature>
<feature type="domain" description="Protein kinase" evidence="8">
    <location>
        <begin position="696"/>
        <end position="970"/>
    </location>
</feature>
<evidence type="ECO:0000259" key="8">
    <source>
        <dbReference type="PROSITE" id="PS50011"/>
    </source>
</evidence>
<evidence type="ECO:0000256" key="3">
    <source>
        <dbReference type="ARBA" id="ARBA00022777"/>
    </source>
</evidence>
<evidence type="ECO:0000256" key="6">
    <source>
        <dbReference type="SAM" id="MobiDB-lite"/>
    </source>
</evidence>
<dbReference type="InterPro" id="IPR003609">
    <property type="entry name" value="Pan_app"/>
</dbReference>
<dbReference type="EMBL" id="JADXDR010000182">
    <property type="protein sequence ID" value="KAI7836559.1"/>
    <property type="molecule type" value="Genomic_DNA"/>
</dbReference>
<feature type="binding site" evidence="5">
    <location>
        <position position="723"/>
    </location>
    <ligand>
        <name>ATP</name>
        <dbReference type="ChEBI" id="CHEBI:30616"/>
    </ligand>
</feature>
<dbReference type="Pfam" id="PF14295">
    <property type="entry name" value="PAN_4"/>
    <property type="match status" value="3"/>
</dbReference>